<sequence length="162" mass="17622">MQLTEVFRVFSGTILVFGWILTVVEGCDEESVYDALQACQDQREQLSSASGTSLSGNQGNYTQLCLAFRNYVSCMDPRIGNCNGTATSAFKIIKDTYSAEPYSCSTSHGYVNPVQVNEDINIPPKTNDNSLSEDKSGPGSAAITITYFGVSPLLFLLIHQIL</sequence>
<name>A0AAN8KHT7_PATCE</name>
<proteinExistence type="predicted"/>
<keyword evidence="1" id="KW-0732">Signal</keyword>
<gene>
    <name evidence="2" type="ORF">SNE40_003304</name>
</gene>
<organism evidence="2 3">
    <name type="scientific">Patella caerulea</name>
    <name type="common">Rayed Mediterranean limpet</name>
    <dbReference type="NCBI Taxonomy" id="87958"/>
    <lineage>
        <taxon>Eukaryota</taxon>
        <taxon>Metazoa</taxon>
        <taxon>Spiralia</taxon>
        <taxon>Lophotrochozoa</taxon>
        <taxon>Mollusca</taxon>
        <taxon>Gastropoda</taxon>
        <taxon>Patellogastropoda</taxon>
        <taxon>Patelloidea</taxon>
        <taxon>Patellidae</taxon>
        <taxon>Patella</taxon>
    </lineage>
</organism>
<evidence type="ECO:0000313" key="3">
    <source>
        <dbReference type="Proteomes" id="UP001347796"/>
    </source>
</evidence>
<evidence type="ECO:0000313" key="2">
    <source>
        <dbReference type="EMBL" id="KAK6191680.1"/>
    </source>
</evidence>
<feature type="chain" id="PRO_5042991141" evidence="1">
    <location>
        <begin position="27"/>
        <end position="162"/>
    </location>
</feature>
<dbReference type="Proteomes" id="UP001347796">
    <property type="component" value="Unassembled WGS sequence"/>
</dbReference>
<accession>A0AAN8KHT7</accession>
<reference evidence="2 3" key="1">
    <citation type="submission" date="2024-01" db="EMBL/GenBank/DDBJ databases">
        <title>The genome of the rayed Mediterranean limpet Patella caerulea (Linnaeus, 1758).</title>
        <authorList>
            <person name="Anh-Thu Weber A."/>
            <person name="Halstead-Nussloch G."/>
        </authorList>
    </citation>
    <scope>NUCLEOTIDE SEQUENCE [LARGE SCALE GENOMIC DNA]</scope>
    <source>
        <strain evidence="2">AATW-2023a</strain>
        <tissue evidence="2">Whole specimen</tissue>
    </source>
</reference>
<evidence type="ECO:0000256" key="1">
    <source>
        <dbReference type="SAM" id="SignalP"/>
    </source>
</evidence>
<feature type="signal peptide" evidence="1">
    <location>
        <begin position="1"/>
        <end position="26"/>
    </location>
</feature>
<dbReference type="EMBL" id="JAZGQO010000002">
    <property type="protein sequence ID" value="KAK6191680.1"/>
    <property type="molecule type" value="Genomic_DNA"/>
</dbReference>
<protein>
    <submittedName>
        <fullName evidence="2">Uncharacterized protein</fullName>
    </submittedName>
</protein>
<dbReference type="AlphaFoldDB" id="A0AAN8KHT7"/>
<comment type="caution">
    <text evidence="2">The sequence shown here is derived from an EMBL/GenBank/DDBJ whole genome shotgun (WGS) entry which is preliminary data.</text>
</comment>
<keyword evidence="3" id="KW-1185">Reference proteome</keyword>